<dbReference type="Pfam" id="PF00535">
    <property type="entry name" value="Glycos_transf_2"/>
    <property type="match status" value="1"/>
</dbReference>
<evidence type="ECO:0000259" key="1">
    <source>
        <dbReference type="Pfam" id="PF00535"/>
    </source>
</evidence>
<dbReference type="InterPro" id="IPR050834">
    <property type="entry name" value="Glycosyltransf_2"/>
</dbReference>
<sequence length="305" mass="35894">MRSELSILIPVFNAACFDLVRTLRNQCEALSLPRYEIWVLDDCSTSTEHIRINQCVNDWPHCHFVMNEQNLGRAATRNKLASMASFKWLLYIDGDMSIAHSDYIRQYMNQEESWTFVYGGYKIGGDFRENLRWNYEKKYVRGLHRLQKQGLFAHKQFCSCNFLIEKEILICHPFDEHIKQYGYEDLLFAGNLYSANIPIFLCDNPVIFSHFESNEAFIQKTEEALRNLKTHEKDLKDYSLLLKIVCLLEKLGLNIPLGNMFKMGHKAIRHALINKKPNLYLLYWYKLGYYLSYSLSLRHSNSVTD</sequence>
<dbReference type="RefSeq" id="WP_107582543.1">
    <property type="nucleotide sequence ID" value="NZ_JAERMS010000002.1"/>
</dbReference>
<dbReference type="CDD" id="cd00761">
    <property type="entry name" value="Glyco_tranf_GTA_type"/>
    <property type="match status" value="1"/>
</dbReference>
<organism evidence="2 3">
    <name type="scientific">Prevotella illustrans</name>
    <dbReference type="NCBI Taxonomy" id="2800387"/>
    <lineage>
        <taxon>Bacteria</taxon>
        <taxon>Pseudomonadati</taxon>
        <taxon>Bacteroidota</taxon>
        <taxon>Bacteroidia</taxon>
        <taxon>Bacteroidales</taxon>
        <taxon>Prevotellaceae</taxon>
        <taxon>Prevotella</taxon>
    </lineage>
</organism>
<keyword evidence="3" id="KW-1185">Reference proteome</keyword>
<name>A0ABS3M2E9_9BACT</name>
<dbReference type="Gene3D" id="3.90.550.10">
    <property type="entry name" value="Spore Coat Polysaccharide Biosynthesis Protein SpsA, Chain A"/>
    <property type="match status" value="1"/>
</dbReference>
<reference evidence="2 3" key="1">
    <citation type="submission" date="2021-01" db="EMBL/GenBank/DDBJ databases">
        <title>Prevotella A2931 sp. nov.</title>
        <authorList>
            <person name="Buhl M."/>
            <person name="Oberhettinger P."/>
        </authorList>
    </citation>
    <scope>NUCLEOTIDE SEQUENCE [LARGE SCALE GENOMIC DNA]</scope>
    <source>
        <strain evidence="2 3">A2931</strain>
    </source>
</reference>
<gene>
    <name evidence="2" type="ORF">JHU38_00985</name>
</gene>
<dbReference type="PANTHER" id="PTHR43685:SF2">
    <property type="entry name" value="GLYCOSYLTRANSFERASE 2-LIKE DOMAIN-CONTAINING PROTEIN"/>
    <property type="match status" value="1"/>
</dbReference>
<dbReference type="SUPFAM" id="SSF53448">
    <property type="entry name" value="Nucleotide-diphospho-sugar transferases"/>
    <property type="match status" value="1"/>
</dbReference>
<protein>
    <submittedName>
        <fullName evidence="2">Glycosyltransferase family 2 protein</fullName>
    </submittedName>
</protein>
<proteinExistence type="predicted"/>
<dbReference type="PANTHER" id="PTHR43685">
    <property type="entry name" value="GLYCOSYLTRANSFERASE"/>
    <property type="match status" value="1"/>
</dbReference>
<evidence type="ECO:0000313" key="3">
    <source>
        <dbReference type="Proteomes" id="UP000664265"/>
    </source>
</evidence>
<dbReference type="EMBL" id="JAERMS010000002">
    <property type="protein sequence ID" value="MBO1362368.1"/>
    <property type="molecule type" value="Genomic_DNA"/>
</dbReference>
<evidence type="ECO:0000313" key="2">
    <source>
        <dbReference type="EMBL" id="MBO1362368.1"/>
    </source>
</evidence>
<feature type="domain" description="Glycosyltransferase 2-like" evidence="1">
    <location>
        <begin position="6"/>
        <end position="167"/>
    </location>
</feature>
<comment type="caution">
    <text evidence="2">The sequence shown here is derived from an EMBL/GenBank/DDBJ whole genome shotgun (WGS) entry which is preliminary data.</text>
</comment>
<dbReference type="Proteomes" id="UP000664265">
    <property type="component" value="Unassembled WGS sequence"/>
</dbReference>
<dbReference type="InterPro" id="IPR029044">
    <property type="entry name" value="Nucleotide-diphossugar_trans"/>
</dbReference>
<accession>A0ABS3M2E9</accession>
<dbReference type="InterPro" id="IPR001173">
    <property type="entry name" value="Glyco_trans_2-like"/>
</dbReference>